<dbReference type="RefSeq" id="WP_341843400.1">
    <property type="nucleotide sequence ID" value="NZ_CP149792.1"/>
</dbReference>
<dbReference type="EMBL" id="CP150096">
    <property type="protein sequence ID" value="WZN48818.1"/>
    <property type="molecule type" value="Genomic_DNA"/>
</dbReference>
<dbReference type="InterPro" id="IPR051225">
    <property type="entry name" value="NAD(P)_epim/dehydratase"/>
</dbReference>
<dbReference type="SUPFAM" id="SSF51735">
    <property type="entry name" value="NAD(P)-binding Rossmann-fold domains"/>
    <property type="match status" value="1"/>
</dbReference>
<accession>A0ABZ2ZAS8</accession>
<name>A0ABZ2ZAS8_9BACT</name>
<keyword evidence="4" id="KW-1185">Reference proteome</keyword>
<dbReference type="Pfam" id="PF01370">
    <property type="entry name" value="Epimerase"/>
    <property type="match status" value="1"/>
</dbReference>
<evidence type="ECO:0000313" key="3">
    <source>
        <dbReference type="EMBL" id="WZN48818.1"/>
    </source>
</evidence>
<sequence length="318" mass="35734">MKKDKILVIGACGQIGVELTLALRKMYGDSNVIASDLREEHDLLKGTGPYVSLDVMNKEMLHVLVIRHNITQVYLLAAILSATGEKNPLLAWNINMASLLNVLDIAKEEGLDKIYWPSSIAVFGPNSPKQETPQHTIIEPTTIYGISKFAGERWCEYYNTRYGIDVRSLRYPGLISYKSAPGGGTTDYAVEIYHEALEEGSYKCFLSEGTYLPMMYMPDAIRATIELMEADSAKISVRSGYNLSGMSFSPKEIAGAIREHIPTFSISYEPDYRQHIADGWPQSIDDELARKDWGWKPEFDLEKMTADMLKNLRAQKGM</sequence>
<protein>
    <submittedName>
        <fullName evidence="3">NAD-dependent epimerase/dehydratase family protein</fullName>
    </submittedName>
</protein>
<dbReference type="PANTHER" id="PTHR42687:SF1">
    <property type="entry name" value="L-THREONINE 3-DEHYDROGENASE, MITOCHONDRIAL"/>
    <property type="match status" value="1"/>
</dbReference>
<reference evidence="3 4" key="1">
    <citation type="submission" date="2024-03" db="EMBL/GenBank/DDBJ databases">
        <title>Chitinophaga caseinilytica sp. nov., a casein hydrolysing bacterium isolated from forest soil.</title>
        <authorList>
            <person name="Lee D.S."/>
            <person name="Han D.M."/>
            <person name="Baek J.H."/>
            <person name="Choi D.G."/>
            <person name="Jeon J.H."/>
            <person name="Jeon C.O."/>
        </authorList>
    </citation>
    <scope>NUCLEOTIDE SEQUENCE [LARGE SCALE GENOMIC DNA]</scope>
    <source>
        <strain evidence="3 4">KACC 19118</strain>
    </source>
</reference>
<dbReference type="InterPro" id="IPR001509">
    <property type="entry name" value="Epimerase_deHydtase"/>
</dbReference>
<gene>
    <name evidence="3" type="ORF">WJU22_11605</name>
</gene>
<evidence type="ECO:0000313" key="4">
    <source>
        <dbReference type="Proteomes" id="UP001449657"/>
    </source>
</evidence>
<dbReference type="InterPro" id="IPR036291">
    <property type="entry name" value="NAD(P)-bd_dom_sf"/>
</dbReference>
<comment type="similarity">
    <text evidence="1">Belongs to the NAD(P)-dependent epimerase/dehydratase family.</text>
</comment>
<feature type="domain" description="NAD-dependent epimerase/dehydratase" evidence="2">
    <location>
        <begin position="6"/>
        <end position="231"/>
    </location>
</feature>
<dbReference type="PANTHER" id="PTHR42687">
    <property type="entry name" value="L-THREONINE 3-DEHYDROGENASE"/>
    <property type="match status" value="1"/>
</dbReference>
<dbReference type="Proteomes" id="UP001449657">
    <property type="component" value="Chromosome"/>
</dbReference>
<dbReference type="Gene3D" id="3.40.50.720">
    <property type="entry name" value="NAD(P)-binding Rossmann-like Domain"/>
    <property type="match status" value="1"/>
</dbReference>
<evidence type="ECO:0000259" key="2">
    <source>
        <dbReference type="Pfam" id="PF01370"/>
    </source>
</evidence>
<proteinExistence type="inferred from homology"/>
<evidence type="ECO:0000256" key="1">
    <source>
        <dbReference type="ARBA" id="ARBA00007637"/>
    </source>
</evidence>
<organism evidence="3 4">
    <name type="scientific">Chitinophaga caseinilytica</name>
    <dbReference type="NCBI Taxonomy" id="2267521"/>
    <lineage>
        <taxon>Bacteria</taxon>
        <taxon>Pseudomonadati</taxon>
        <taxon>Bacteroidota</taxon>
        <taxon>Chitinophagia</taxon>
        <taxon>Chitinophagales</taxon>
        <taxon>Chitinophagaceae</taxon>
        <taxon>Chitinophaga</taxon>
    </lineage>
</organism>